<feature type="domain" description="XdhC- CoxI" evidence="1">
    <location>
        <begin position="13"/>
        <end position="77"/>
    </location>
</feature>
<protein>
    <submittedName>
        <fullName evidence="3">Xanthine dehydrogenase accessory factor</fullName>
    </submittedName>
</protein>
<comment type="caution">
    <text evidence="3">The sequence shown here is derived from an EMBL/GenBank/DDBJ whole genome shotgun (WGS) entry which is preliminary data.</text>
</comment>
<proteinExistence type="predicted"/>
<feature type="domain" description="XdhC Rossmann" evidence="2">
    <location>
        <begin position="196"/>
        <end position="331"/>
    </location>
</feature>
<reference evidence="3 4" key="1">
    <citation type="submission" date="2020-07" db="EMBL/GenBank/DDBJ databases">
        <title>Genomic Encyclopedia of Type Strains, Phase IV (KMG-IV): sequencing the most valuable type-strain genomes for metagenomic binning, comparative biology and taxonomic classification.</title>
        <authorList>
            <person name="Goeker M."/>
        </authorList>
    </citation>
    <scope>NUCLEOTIDE SEQUENCE [LARGE SCALE GENOMIC DNA]</scope>
    <source>
        <strain evidence="3 4">DSM 15730</strain>
    </source>
</reference>
<dbReference type="PANTHER" id="PTHR30388:SF6">
    <property type="entry name" value="XANTHINE DEHYDROGENASE SUBUNIT A-RELATED"/>
    <property type="match status" value="1"/>
</dbReference>
<dbReference type="Proteomes" id="UP000523087">
    <property type="component" value="Unassembled WGS sequence"/>
</dbReference>
<keyword evidence="4" id="KW-1185">Reference proteome</keyword>
<dbReference type="InterPro" id="IPR027051">
    <property type="entry name" value="XdhC_Rossmann_dom"/>
</dbReference>
<evidence type="ECO:0000313" key="3">
    <source>
        <dbReference type="EMBL" id="MBA2876645.1"/>
    </source>
</evidence>
<organism evidence="3 4">
    <name type="scientific">Thermaerobacillus caldiproteolyticus</name>
    <dbReference type="NCBI Taxonomy" id="247480"/>
    <lineage>
        <taxon>Bacteria</taxon>
        <taxon>Bacillati</taxon>
        <taxon>Bacillota</taxon>
        <taxon>Bacilli</taxon>
        <taxon>Bacillales</taxon>
        <taxon>Anoxybacillaceae</taxon>
        <taxon>Thermaerobacillus</taxon>
    </lineage>
</organism>
<dbReference type="InterPro" id="IPR003777">
    <property type="entry name" value="XdhC_CoxI"/>
</dbReference>
<evidence type="ECO:0000313" key="4">
    <source>
        <dbReference type="Proteomes" id="UP000523087"/>
    </source>
</evidence>
<dbReference type="RefSeq" id="WP_181557319.1">
    <property type="nucleotide sequence ID" value="NZ_CP064060.1"/>
</dbReference>
<dbReference type="EMBL" id="JACDUT010000015">
    <property type="protein sequence ID" value="MBA2876645.1"/>
    <property type="molecule type" value="Genomic_DNA"/>
</dbReference>
<evidence type="ECO:0000259" key="2">
    <source>
        <dbReference type="Pfam" id="PF13478"/>
    </source>
</evidence>
<sequence>MDDIYRVLKVISESNTKSVLATIIHVEGSAYRKEGACMLFQDDGTQIGLLSGGCLEEDLAIKAQEVLREGCAKTFVFDMKHEDDLSWGQGTGCNGIIHVLLEPINEKFREYLLTLKDRLDRRERVLLARKLTAQSDEKNLLFLTESGSTFGGWKEEIPQKLRDLLHSSIPFKAISGIQTISDMPFYIHHYWPKPRLIIFGANPDTKPLVSFAHQLGFLIIVTDWRPALCNREHFPDADQLMIGFPEEIVPKLSLTPYDFVVIMTHHFRRDQEILSLLINKKLYYLGILGPRRRTERLLGNQVIPPFLHSPIGLAISARGPEEIAISVLAEIIHTLRNGSKERTALL</sequence>
<dbReference type="Gene3D" id="3.40.50.720">
    <property type="entry name" value="NAD(P)-binding Rossmann-like Domain"/>
    <property type="match status" value="1"/>
</dbReference>
<dbReference type="AlphaFoldDB" id="A0A7V9Z9V2"/>
<evidence type="ECO:0000259" key="1">
    <source>
        <dbReference type="Pfam" id="PF02625"/>
    </source>
</evidence>
<dbReference type="InterPro" id="IPR052698">
    <property type="entry name" value="MoCofactor_Util/Proc"/>
</dbReference>
<dbReference type="Pfam" id="PF02625">
    <property type="entry name" value="XdhC_CoxI"/>
    <property type="match status" value="1"/>
</dbReference>
<dbReference type="PANTHER" id="PTHR30388">
    <property type="entry name" value="ALDEHYDE OXIDOREDUCTASE MOLYBDENUM COFACTOR ASSEMBLY PROTEIN"/>
    <property type="match status" value="1"/>
</dbReference>
<name>A0A7V9Z9V2_9BACL</name>
<accession>A0A7V9Z9V2</accession>
<dbReference type="Pfam" id="PF13478">
    <property type="entry name" value="XdhC_C"/>
    <property type="match status" value="1"/>
</dbReference>
<gene>
    <name evidence="3" type="ORF">HNR31_003463</name>
</gene>